<evidence type="ECO:0000259" key="4">
    <source>
        <dbReference type="PROSITE" id="PS51745"/>
    </source>
</evidence>
<keyword evidence="2" id="KW-0805">Transcription regulation</keyword>
<dbReference type="InterPro" id="IPR044835">
    <property type="entry name" value="ARF_plant"/>
</dbReference>
<evidence type="ECO:0000313" key="6">
    <source>
        <dbReference type="Proteomes" id="UP001497444"/>
    </source>
</evidence>
<evidence type="ECO:0000256" key="1">
    <source>
        <dbReference type="ARBA" id="ARBA00023294"/>
    </source>
</evidence>
<reference evidence="5" key="1">
    <citation type="submission" date="2024-02" db="EMBL/GenBank/DDBJ databases">
        <authorList>
            <consortium name="ELIXIR-Norway"/>
            <consortium name="Elixir Norway"/>
        </authorList>
    </citation>
    <scope>NUCLEOTIDE SEQUENCE</scope>
</reference>
<comment type="function">
    <text evidence="2">Aux/IAA proteins are short-lived transcriptional factors that function as repressors of early auxin response genes at low auxin concentrations.</text>
</comment>
<feature type="domain" description="PB1" evidence="4">
    <location>
        <begin position="580"/>
        <end position="662"/>
    </location>
</feature>
<accession>A0ABP0WFL9</accession>
<keyword evidence="2" id="KW-0539">Nucleus</keyword>
<keyword evidence="2" id="KW-0804">Transcription</keyword>
<dbReference type="SUPFAM" id="SSF54277">
    <property type="entry name" value="CAD &amp; PB1 domains"/>
    <property type="match status" value="1"/>
</dbReference>
<dbReference type="PANTHER" id="PTHR31384:SF179">
    <property type="entry name" value="AUXIN-RESPONSIVE PROTEIN"/>
    <property type="match status" value="1"/>
</dbReference>
<dbReference type="InterPro" id="IPR033389">
    <property type="entry name" value="AUX/IAA_dom"/>
</dbReference>
<gene>
    <name evidence="5" type="ORF">CSSPJE1EN1_LOCUS10016</name>
</gene>
<dbReference type="EMBL" id="OZ020111">
    <property type="protein sequence ID" value="CAK9264538.1"/>
    <property type="molecule type" value="Genomic_DNA"/>
</dbReference>
<feature type="region of interest" description="Disordered" evidence="3">
    <location>
        <begin position="141"/>
        <end position="188"/>
    </location>
</feature>
<feature type="region of interest" description="Disordered" evidence="3">
    <location>
        <begin position="1"/>
        <end position="22"/>
    </location>
</feature>
<dbReference type="Gene3D" id="3.10.20.90">
    <property type="entry name" value="Phosphatidylinositol 3-kinase Catalytic Subunit, Chain A, domain 1"/>
    <property type="match status" value="1"/>
</dbReference>
<evidence type="ECO:0000256" key="3">
    <source>
        <dbReference type="SAM" id="MobiDB-lite"/>
    </source>
</evidence>
<feature type="region of interest" description="Disordered" evidence="3">
    <location>
        <begin position="242"/>
        <end position="266"/>
    </location>
</feature>
<protein>
    <recommendedName>
        <fullName evidence="2">Auxin-responsive protein</fullName>
    </recommendedName>
</protein>
<dbReference type="Pfam" id="PF02309">
    <property type="entry name" value="AUX_IAA"/>
    <property type="match status" value="1"/>
</dbReference>
<organism evidence="5 6">
    <name type="scientific">Sphagnum jensenii</name>
    <dbReference type="NCBI Taxonomy" id="128206"/>
    <lineage>
        <taxon>Eukaryota</taxon>
        <taxon>Viridiplantae</taxon>
        <taxon>Streptophyta</taxon>
        <taxon>Embryophyta</taxon>
        <taxon>Bryophyta</taxon>
        <taxon>Sphagnophytina</taxon>
        <taxon>Sphagnopsida</taxon>
        <taxon>Sphagnales</taxon>
        <taxon>Sphagnaceae</taxon>
        <taxon>Sphagnum</taxon>
    </lineage>
</organism>
<evidence type="ECO:0000313" key="5">
    <source>
        <dbReference type="EMBL" id="CAK9264538.1"/>
    </source>
</evidence>
<keyword evidence="1 2" id="KW-0927">Auxin signaling pathway</keyword>
<dbReference type="Proteomes" id="UP001497444">
    <property type="component" value="Chromosome 16"/>
</dbReference>
<comment type="subcellular location">
    <subcellularLocation>
        <location evidence="2">Nucleus</location>
    </subcellularLocation>
</comment>
<comment type="similarity">
    <text evidence="2">Belongs to the Aux/IAA family.</text>
</comment>
<dbReference type="PANTHER" id="PTHR31384">
    <property type="entry name" value="AUXIN RESPONSE FACTOR 4-RELATED"/>
    <property type="match status" value="1"/>
</dbReference>
<name>A0ABP0WFL9_9BRYO</name>
<comment type="subunit">
    <text evidence="2">Homodimers and heterodimers.</text>
</comment>
<evidence type="ECO:0000256" key="2">
    <source>
        <dbReference type="RuleBase" id="RU004549"/>
    </source>
</evidence>
<sequence length="692" mass="76014">MESGMPNIAAGGKRKRDGFLSEEEVKDNLKVSQRWQQASVRTDNSTHEGYQYPQFQGPMVESWIRMQQQQKTDVAATASLPVLNTEQRIMAAAVLQDLRSSPAMFFLQRQLQQQVKYEIQQQQPSCSETVAQLPMPTNTSATRCLREHSPNQSAQSAGHPPSPIQTSSPCVESDFHNGSSISSSSSPYADLPNATVLHTCKTPVSQLQEMENEVFPSVFTCSLENGFLQQGAHSVKNVLPQQQSSQSSSNVAFQQPSVHHAQSGIIHQRRGGQVLHTGVFQQQQASQYNPQTGSSQPQVGRAPADGILRHPHPPLSNTSQRVVHEQYANHGLQVGSQNRMQSGLQIGLQNGMMQQQCSTECEQKGVGQQCTGHATQHHPGHLYPNSIQNRIPRQEGFSGGNNAMVRELLVPGSWYPSVHEHYMYTGAQSNGTSLQLQRMDMPSTSGSSMGHGSVYSPSITEIGTQSGVTILPAQLVQCQGVTHRNGDADQELQPQFDTQNPLVSLGSAKASPSISSRLNKVHSLQSEVHGGRLIAQGPYCSASSSRVEPPYNNPSMNTNQGVENSAFLQGAAHFPQKVVRSFTKVYKRGSITRALDVNRFNNYAELRCELAHMFNLECKLEQELGWQLVFLDNENDLLLVGDDPWEVFVSTVRAIRILSPAEVFFYRNEGDSGAMYGSDSGLTSVQHQLDGN</sequence>
<dbReference type="InterPro" id="IPR053793">
    <property type="entry name" value="PB1-like"/>
</dbReference>
<proteinExistence type="inferred from homology"/>
<dbReference type="PROSITE" id="PS51745">
    <property type="entry name" value="PB1"/>
    <property type="match status" value="1"/>
</dbReference>
<keyword evidence="6" id="KW-1185">Reference proteome</keyword>
<keyword evidence="2" id="KW-0678">Repressor</keyword>